<proteinExistence type="predicted"/>
<evidence type="ECO:0000256" key="3">
    <source>
        <dbReference type="SAM" id="MobiDB-lite"/>
    </source>
</evidence>
<evidence type="ECO:0000259" key="4">
    <source>
        <dbReference type="Pfam" id="PF06155"/>
    </source>
</evidence>
<keyword evidence="6" id="KW-1185">Reference proteome</keyword>
<feature type="domain" description="Gamma-butyrobetaine hydroxylase-like N-terminal" evidence="4">
    <location>
        <begin position="15"/>
        <end position="98"/>
    </location>
</feature>
<gene>
    <name evidence="5" type="ORF">D3870_02285</name>
</gene>
<evidence type="ECO:0000313" key="6">
    <source>
        <dbReference type="Proteomes" id="UP000285190"/>
    </source>
</evidence>
<comment type="caution">
    <text evidence="5">The sequence shown here is derived from an EMBL/GenBank/DDBJ whole genome shotgun (WGS) entry which is preliminary data.</text>
</comment>
<dbReference type="InterPro" id="IPR038492">
    <property type="entry name" value="GBBH-like_N_sf"/>
</dbReference>
<feature type="region of interest" description="Disordered" evidence="3">
    <location>
        <begin position="125"/>
        <end position="144"/>
    </location>
</feature>
<dbReference type="RefSeq" id="WP_119736327.1">
    <property type="nucleotide sequence ID" value="NZ_QYUN01000002.1"/>
</dbReference>
<reference evidence="5 6" key="1">
    <citation type="submission" date="2018-09" db="EMBL/GenBank/DDBJ databases">
        <authorList>
            <person name="Zhu H."/>
        </authorList>
    </citation>
    <scope>NUCLEOTIDE SEQUENCE [LARGE SCALE GENOMIC DNA]</scope>
    <source>
        <strain evidence="5 6">K2R10-39</strain>
    </source>
</reference>
<dbReference type="Proteomes" id="UP000285190">
    <property type="component" value="Unassembled WGS sequence"/>
</dbReference>
<sequence length="144" mass="15957">MADLKNAIPNPTALTLRTQSRVLEISFDDGSDFSLPFELLRVYSPSAEVRGHGAGQEVLQTGKRDVLVTALEPVGNYAVQPHFSDSHNTGIYSWDYLYWLGANQAQLWEDYLQHLEAAGYTRETGRDIPMSTTQSGGHGCGHHH</sequence>
<evidence type="ECO:0000256" key="1">
    <source>
        <dbReference type="ARBA" id="ARBA00022723"/>
    </source>
</evidence>
<dbReference type="PANTHER" id="PTHR35303">
    <property type="entry name" value="OS02G0197800 PROTEIN"/>
    <property type="match status" value="1"/>
</dbReference>
<keyword evidence="2" id="KW-0408">Iron</keyword>
<dbReference type="Pfam" id="PF06155">
    <property type="entry name" value="GBBH-like_N"/>
    <property type="match status" value="1"/>
</dbReference>
<evidence type="ECO:0000313" key="5">
    <source>
        <dbReference type="EMBL" id="RJG04997.1"/>
    </source>
</evidence>
<dbReference type="GO" id="GO:0046872">
    <property type="term" value="F:metal ion binding"/>
    <property type="evidence" value="ECO:0007669"/>
    <property type="project" value="UniProtKB-KW"/>
</dbReference>
<name>A0A418WXS4_9BURK</name>
<dbReference type="AlphaFoldDB" id="A0A418WXS4"/>
<dbReference type="EMBL" id="QYUN01000002">
    <property type="protein sequence ID" value="RJG04997.1"/>
    <property type="molecule type" value="Genomic_DNA"/>
</dbReference>
<dbReference type="InterPro" id="IPR010376">
    <property type="entry name" value="GBBH-like_N"/>
</dbReference>
<dbReference type="Gene3D" id="3.30.2020.30">
    <property type="match status" value="1"/>
</dbReference>
<dbReference type="OrthoDB" id="9794178at2"/>
<keyword evidence="1" id="KW-0479">Metal-binding</keyword>
<evidence type="ECO:0000256" key="2">
    <source>
        <dbReference type="ARBA" id="ARBA00023004"/>
    </source>
</evidence>
<protein>
    <submittedName>
        <fullName evidence="5">DUF971 domain-containing protein</fullName>
    </submittedName>
</protein>
<accession>A0A418WXS4</accession>
<dbReference type="PANTHER" id="PTHR35303:SF5">
    <property type="entry name" value="OS02G0197800 PROTEIN"/>
    <property type="match status" value="1"/>
</dbReference>
<organism evidence="5 6">
    <name type="scientific">Noviherbaspirillum cavernae</name>
    <dbReference type="NCBI Taxonomy" id="2320862"/>
    <lineage>
        <taxon>Bacteria</taxon>
        <taxon>Pseudomonadati</taxon>
        <taxon>Pseudomonadota</taxon>
        <taxon>Betaproteobacteria</taxon>
        <taxon>Burkholderiales</taxon>
        <taxon>Oxalobacteraceae</taxon>
        <taxon>Noviherbaspirillum</taxon>
    </lineage>
</organism>